<protein>
    <submittedName>
        <fullName evidence="2">Uncharacterized protein</fullName>
    </submittedName>
</protein>
<name>A0A812Y557_SYMPI</name>
<proteinExistence type="predicted"/>
<dbReference type="AlphaFoldDB" id="A0A812Y557"/>
<feature type="non-terminal residue" evidence="2">
    <location>
        <position position="255"/>
    </location>
</feature>
<gene>
    <name evidence="2" type="ORF">SPIL2461_LOCUS22299</name>
</gene>
<comment type="caution">
    <text evidence="2">The sequence shown here is derived from an EMBL/GenBank/DDBJ whole genome shotgun (WGS) entry which is preliminary data.</text>
</comment>
<dbReference type="OrthoDB" id="293868at2759"/>
<keyword evidence="3" id="KW-1185">Reference proteome</keyword>
<evidence type="ECO:0000313" key="3">
    <source>
        <dbReference type="Proteomes" id="UP000649617"/>
    </source>
</evidence>
<feature type="region of interest" description="Disordered" evidence="1">
    <location>
        <begin position="226"/>
        <end position="255"/>
    </location>
</feature>
<dbReference type="EMBL" id="CAJNIZ010047133">
    <property type="protein sequence ID" value="CAE7762967.1"/>
    <property type="molecule type" value="Genomic_DNA"/>
</dbReference>
<accession>A0A812Y557</accession>
<feature type="compositionally biased region" description="Basic residues" evidence="1">
    <location>
        <begin position="246"/>
        <end position="255"/>
    </location>
</feature>
<reference evidence="2" key="1">
    <citation type="submission" date="2021-02" db="EMBL/GenBank/DDBJ databases">
        <authorList>
            <person name="Dougan E. K."/>
            <person name="Rhodes N."/>
            <person name="Thang M."/>
            <person name="Chan C."/>
        </authorList>
    </citation>
    <scope>NUCLEOTIDE SEQUENCE</scope>
</reference>
<feature type="compositionally biased region" description="Basic and acidic residues" evidence="1">
    <location>
        <begin position="234"/>
        <end position="245"/>
    </location>
</feature>
<evidence type="ECO:0000256" key="1">
    <source>
        <dbReference type="SAM" id="MobiDB-lite"/>
    </source>
</evidence>
<organism evidence="2 3">
    <name type="scientific">Symbiodinium pilosum</name>
    <name type="common">Dinoflagellate</name>
    <dbReference type="NCBI Taxonomy" id="2952"/>
    <lineage>
        <taxon>Eukaryota</taxon>
        <taxon>Sar</taxon>
        <taxon>Alveolata</taxon>
        <taxon>Dinophyceae</taxon>
        <taxon>Suessiales</taxon>
        <taxon>Symbiodiniaceae</taxon>
        <taxon>Symbiodinium</taxon>
    </lineage>
</organism>
<dbReference type="Proteomes" id="UP000649617">
    <property type="component" value="Unassembled WGS sequence"/>
</dbReference>
<sequence>DVGVMMAPGARYENGVTETGHCWSIWNADTQEELGLIHVLTDEMHCLSAALELIAKSPPPLKTLTASLIEAVQSTSPDWRAFVSQQVGEGIVLMRRPYRELSIRSRVTPVKSQYGWSSAPETHCMIYAGHLLGFGDADGSKGQDGKTTILDQDGKPFPAESYIPGLQSICACVIPREQVDKARVLHRLTQYETILASRSRALDPQSPESRHGFRLVERATMEPAVTMTSQGDAEAMRRQLEERGLPTKKRVGNKS</sequence>
<evidence type="ECO:0000313" key="2">
    <source>
        <dbReference type="EMBL" id="CAE7762967.1"/>
    </source>
</evidence>